<feature type="domain" description="Phosphoesterase HXTX" evidence="3">
    <location>
        <begin position="10"/>
        <end position="97"/>
    </location>
</feature>
<dbReference type="Pfam" id="PF02834">
    <property type="entry name" value="LigT_PEase"/>
    <property type="match status" value="2"/>
</dbReference>
<evidence type="ECO:0000256" key="1">
    <source>
        <dbReference type="ARBA" id="ARBA00022801"/>
    </source>
</evidence>
<evidence type="ECO:0000259" key="3">
    <source>
        <dbReference type="Pfam" id="PF02834"/>
    </source>
</evidence>
<dbReference type="InterPro" id="IPR009097">
    <property type="entry name" value="Cyclic_Pdiesterase"/>
</dbReference>
<name>A0A5J6V7K3_9MICO</name>
<dbReference type="HAMAP" id="MF_01940">
    <property type="entry name" value="RNA_CPDase"/>
    <property type="match status" value="1"/>
</dbReference>
<dbReference type="EC" id="3.1.4.58" evidence="2"/>
<dbReference type="KEGG" id="serw:FY030_14980"/>
<dbReference type="NCBIfam" id="TIGR02258">
    <property type="entry name" value="2_5_ligase"/>
    <property type="match status" value="1"/>
</dbReference>
<feature type="short sequence motif" description="HXTX 1" evidence="2">
    <location>
        <begin position="46"/>
        <end position="49"/>
    </location>
</feature>
<accession>A0A5J6V7K3</accession>
<dbReference type="RefSeq" id="WP_158062323.1">
    <property type="nucleotide sequence ID" value="NZ_CP044427.1"/>
</dbReference>
<dbReference type="OrthoDB" id="9787070at2"/>
<dbReference type="PANTHER" id="PTHR35561:SF1">
    <property type="entry name" value="RNA 2',3'-CYCLIC PHOSPHODIESTERASE"/>
    <property type="match status" value="1"/>
</dbReference>
<dbReference type="SUPFAM" id="SSF55144">
    <property type="entry name" value="LigT-like"/>
    <property type="match status" value="1"/>
</dbReference>
<proteinExistence type="inferred from homology"/>
<organism evidence="4 5">
    <name type="scientific">Ornithinimicrobium pratense</name>
    <dbReference type="NCBI Taxonomy" id="2593973"/>
    <lineage>
        <taxon>Bacteria</taxon>
        <taxon>Bacillati</taxon>
        <taxon>Actinomycetota</taxon>
        <taxon>Actinomycetes</taxon>
        <taxon>Micrococcales</taxon>
        <taxon>Ornithinimicrobiaceae</taxon>
        <taxon>Ornithinimicrobium</taxon>
    </lineage>
</organism>
<keyword evidence="5" id="KW-1185">Reference proteome</keyword>
<dbReference type="InterPro" id="IPR004175">
    <property type="entry name" value="RNA_CPDase"/>
</dbReference>
<protein>
    <recommendedName>
        <fullName evidence="2">RNA 2',3'-cyclic phosphodiesterase</fullName>
        <shortName evidence="2">RNA 2',3'-CPDase</shortName>
        <ecNumber evidence="2">3.1.4.58</ecNumber>
    </recommendedName>
</protein>
<dbReference type="GO" id="GO:0004113">
    <property type="term" value="F:2',3'-cyclic-nucleotide 3'-phosphodiesterase activity"/>
    <property type="evidence" value="ECO:0007669"/>
    <property type="project" value="InterPro"/>
</dbReference>
<keyword evidence="1 2" id="KW-0378">Hydrolase</keyword>
<dbReference type="PANTHER" id="PTHR35561">
    <property type="entry name" value="RNA 2',3'-CYCLIC PHOSPHODIESTERASE"/>
    <property type="match status" value="1"/>
</dbReference>
<dbReference type="Gene3D" id="3.90.1140.10">
    <property type="entry name" value="Cyclic phosphodiesterase"/>
    <property type="match status" value="1"/>
</dbReference>
<feature type="domain" description="Phosphoesterase HXTX" evidence="3">
    <location>
        <begin position="109"/>
        <end position="181"/>
    </location>
</feature>
<dbReference type="Proteomes" id="UP000326546">
    <property type="component" value="Chromosome"/>
</dbReference>
<reference evidence="4 5" key="1">
    <citation type="submission" date="2019-09" db="EMBL/GenBank/DDBJ databases">
        <title>Serinicoccus pratensis sp. nov., isolated from meadow soil.</title>
        <authorList>
            <person name="Zhang W."/>
        </authorList>
    </citation>
    <scope>NUCLEOTIDE SEQUENCE [LARGE SCALE GENOMIC DNA]</scope>
    <source>
        <strain evidence="4 5">W204</strain>
    </source>
</reference>
<feature type="short sequence motif" description="HXTX 2" evidence="2">
    <location>
        <begin position="137"/>
        <end position="140"/>
    </location>
</feature>
<comment type="function">
    <text evidence="2">Hydrolyzes RNA 2',3'-cyclic phosphodiester to an RNA 2'-phosphomonoester.</text>
</comment>
<dbReference type="EMBL" id="CP044427">
    <property type="protein sequence ID" value="QFG69829.1"/>
    <property type="molecule type" value="Genomic_DNA"/>
</dbReference>
<dbReference type="InterPro" id="IPR014051">
    <property type="entry name" value="Phosphoesterase_HXTX"/>
</dbReference>
<sequence length="197" mass="21984">MRAFVALLPPPEVIDQLTSFLEPRRDALAALDTHPRWRWTRPEHLHLTLAFLPELDEWREEELEEEGMRWAARVAPLTLRLAGAGAFPDPGAARVLWAAVREEPEVEEPRLGSWASATRALASRVGARVDGTRFSPHVTVARAAGRPGLAGHLLQSLDTLHTDPWIAEEVCLIRSYLGQGPRGTPRYEVLQTWPVGD</sequence>
<comment type="similarity">
    <text evidence="2">Belongs to the 2H phosphoesterase superfamily. ThpR family.</text>
</comment>
<feature type="active site" description="Proton donor" evidence="2">
    <location>
        <position position="46"/>
    </location>
</feature>
<feature type="active site" description="Proton acceptor" evidence="2">
    <location>
        <position position="137"/>
    </location>
</feature>
<gene>
    <name evidence="4" type="primary">thpR</name>
    <name evidence="4" type="ORF">FY030_14980</name>
</gene>
<comment type="catalytic activity">
    <reaction evidence="2">
        <text>a 3'-end 2',3'-cyclophospho-ribonucleotide-RNA + H2O = a 3'-end 2'-phospho-ribonucleotide-RNA + H(+)</text>
        <dbReference type="Rhea" id="RHEA:11828"/>
        <dbReference type="Rhea" id="RHEA-COMP:10464"/>
        <dbReference type="Rhea" id="RHEA-COMP:17353"/>
        <dbReference type="ChEBI" id="CHEBI:15377"/>
        <dbReference type="ChEBI" id="CHEBI:15378"/>
        <dbReference type="ChEBI" id="CHEBI:83064"/>
        <dbReference type="ChEBI" id="CHEBI:173113"/>
        <dbReference type="EC" id="3.1.4.58"/>
    </reaction>
</comment>
<evidence type="ECO:0000256" key="2">
    <source>
        <dbReference type="HAMAP-Rule" id="MF_01940"/>
    </source>
</evidence>
<dbReference type="GO" id="GO:0008664">
    <property type="term" value="F:RNA 2',3'-cyclic 3'-phosphodiesterase activity"/>
    <property type="evidence" value="ECO:0007669"/>
    <property type="project" value="UniProtKB-EC"/>
</dbReference>
<evidence type="ECO:0000313" key="4">
    <source>
        <dbReference type="EMBL" id="QFG69829.1"/>
    </source>
</evidence>
<dbReference type="AlphaFoldDB" id="A0A5J6V7K3"/>
<evidence type="ECO:0000313" key="5">
    <source>
        <dbReference type="Proteomes" id="UP000326546"/>
    </source>
</evidence>